<name>A0A9E7GEF1_9LILI</name>
<reference evidence="1" key="1">
    <citation type="submission" date="2022-05" db="EMBL/GenBank/DDBJ databases">
        <title>The Musa troglodytarum L. genome provides insights into the mechanism of non-climacteric behaviour and enrichment of carotenoids.</title>
        <authorList>
            <person name="Wang J."/>
        </authorList>
    </citation>
    <scope>NUCLEOTIDE SEQUENCE</scope>
    <source>
        <tissue evidence="1">Leaf</tissue>
    </source>
</reference>
<proteinExistence type="predicted"/>
<evidence type="ECO:0000313" key="1">
    <source>
        <dbReference type="EMBL" id="URE11027.1"/>
    </source>
</evidence>
<evidence type="ECO:0000313" key="2">
    <source>
        <dbReference type="Proteomes" id="UP001055439"/>
    </source>
</evidence>
<organism evidence="1 2">
    <name type="scientific">Musa troglodytarum</name>
    <name type="common">fe'i banana</name>
    <dbReference type="NCBI Taxonomy" id="320322"/>
    <lineage>
        <taxon>Eukaryota</taxon>
        <taxon>Viridiplantae</taxon>
        <taxon>Streptophyta</taxon>
        <taxon>Embryophyta</taxon>
        <taxon>Tracheophyta</taxon>
        <taxon>Spermatophyta</taxon>
        <taxon>Magnoliopsida</taxon>
        <taxon>Liliopsida</taxon>
        <taxon>Zingiberales</taxon>
        <taxon>Musaceae</taxon>
        <taxon>Musa</taxon>
    </lineage>
</organism>
<keyword evidence="2" id="KW-1185">Reference proteome</keyword>
<dbReference type="AlphaFoldDB" id="A0A9E7GEF1"/>
<gene>
    <name evidence="1" type="ORF">MUK42_05129</name>
</gene>
<accession>A0A9E7GEF1</accession>
<sequence length="69" mass="7973">MEPKVGHPNPHSRELSSISRIGWVFKVVDPKVYFYRVNVFIDACGTNLQTAARFENFQTLLNHVSRLQL</sequence>
<dbReference type="Proteomes" id="UP001055439">
    <property type="component" value="Chromosome 6"/>
</dbReference>
<dbReference type="EMBL" id="CP097508">
    <property type="protein sequence ID" value="URE11027.1"/>
    <property type="molecule type" value="Genomic_DNA"/>
</dbReference>
<protein>
    <submittedName>
        <fullName evidence="1">Uncharacterized protein</fullName>
    </submittedName>
</protein>